<evidence type="ECO:0000259" key="5">
    <source>
        <dbReference type="PROSITE" id="PS50887"/>
    </source>
</evidence>
<dbReference type="EMBL" id="CP104694">
    <property type="protein sequence ID" value="UXI67466.1"/>
    <property type="molecule type" value="Genomic_DNA"/>
</dbReference>
<dbReference type="PANTHER" id="PTHR33121">
    <property type="entry name" value="CYCLIC DI-GMP PHOSPHODIESTERASE PDEF"/>
    <property type="match status" value="1"/>
</dbReference>
<dbReference type="Pfam" id="PF00072">
    <property type="entry name" value="Response_reg"/>
    <property type="match status" value="1"/>
</dbReference>
<dbReference type="SUPFAM" id="SSF52172">
    <property type="entry name" value="CheY-like"/>
    <property type="match status" value="2"/>
</dbReference>
<dbReference type="SMART" id="SM00448">
    <property type="entry name" value="REC"/>
    <property type="match status" value="1"/>
</dbReference>
<dbReference type="PROSITE" id="PS50110">
    <property type="entry name" value="RESPONSE_REGULATORY"/>
    <property type="match status" value="2"/>
</dbReference>
<evidence type="ECO:0000256" key="2">
    <source>
        <dbReference type="SAM" id="MobiDB-lite"/>
    </source>
</evidence>
<feature type="compositionally biased region" description="Pro residues" evidence="2">
    <location>
        <begin position="158"/>
        <end position="184"/>
    </location>
</feature>
<dbReference type="InterPro" id="IPR050706">
    <property type="entry name" value="Cyclic-di-GMP_PDE-like"/>
</dbReference>
<dbReference type="InterPro" id="IPR043128">
    <property type="entry name" value="Rev_trsase/Diguanyl_cyclase"/>
</dbReference>
<feature type="domain" description="GGDEF" evidence="5">
    <location>
        <begin position="505"/>
        <end position="638"/>
    </location>
</feature>
<dbReference type="PROSITE" id="PS50887">
    <property type="entry name" value="GGDEF"/>
    <property type="match status" value="1"/>
</dbReference>
<reference evidence="6" key="1">
    <citation type="submission" date="2022-09" db="EMBL/GenBank/DDBJ databases">
        <title>Tahibacter sp. nov., isolated from a fresh water.</title>
        <authorList>
            <person name="Baek J.H."/>
            <person name="Lee J.K."/>
            <person name="Kim J.M."/>
            <person name="Jeon C.O."/>
        </authorList>
    </citation>
    <scope>NUCLEOTIDE SEQUENCE</scope>
    <source>
        <strain evidence="6">W38</strain>
    </source>
</reference>
<dbReference type="CDD" id="cd00156">
    <property type="entry name" value="REC"/>
    <property type="match status" value="1"/>
</dbReference>
<dbReference type="Proteomes" id="UP001064632">
    <property type="component" value="Chromosome"/>
</dbReference>
<accession>A0ABY6BFT0</accession>
<gene>
    <name evidence="6" type="ORF">N4264_22450</name>
</gene>
<dbReference type="InterPro" id="IPR000160">
    <property type="entry name" value="GGDEF_dom"/>
</dbReference>
<evidence type="ECO:0000256" key="1">
    <source>
        <dbReference type="PROSITE-ProRule" id="PRU00169"/>
    </source>
</evidence>
<feature type="region of interest" description="Disordered" evidence="2">
    <location>
        <begin position="135"/>
        <end position="187"/>
    </location>
</feature>
<dbReference type="PANTHER" id="PTHR33121:SF70">
    <property type="entry name" value="SIGNALING PROTEIN YKOW"/>
    <property type="match status" value="1"/>
</dbReference>
<feature type="domain" description="Response regulatory" evidence="3">
    <location>
        <begin position="350"/>
        <end position="466"/>
    </location>
</feature>
<proteinExistence type="predicted"/>
<protein>
    <submittedName>
        <fullName evidence="6">EAL domain-containing protein</fullName>
    </submittedName>
</protein>
<dbReference type="SMART" id="SM00267">
    <property type="entry name" value="GGDEF"/>
    <property type="match status" value="1"/>
</dbReference>
<dbReference type="CDD" id="cd01948">
    <property type="entry name" value="EAL"/>
    <property type="match status" value="1"/>
</dbReference>
<dbReference type="RefSeq" id="WP_261694436.1">
    <property type="nucleotide sequence ID" value="NZ_CP104694.1"/>
</dbReference>
<dbReference type="InterPro" id="IPR001789">
    <property type="entry name" value="Sig_transdc_resp-reg_receiver"/>
</dbReference>
<feature type="domain" description="EAL" evidence="4">
    <location>
        <begin position="649"/>
        <end position="903"/>
    </location>
</feature>
<dbReference type="InterPro" id="IPR011006">
    <property type="entry name" value="CheY-like_superfamily"/>
</dbReference>
<dbReference type="InterPro" id="IPR029787">
    <property type="entry name" value="Nucleotide_cyclase"/>
</dbReference>
<feature type="modified residue" description="4-aspartylphosphate" evidence="1">
    <location>
        <position position="399"/>
    </location>
</feature>
<feature type="modified residue" description="4-aspartylphosphate" evidence="1">
    <location>
        <position position="273"/>
    </location>
</feature>
<dbReference type="SUPFAM" id="SSF141868">
    <property type="entry name" value="EAL domain-like"/>
    <property type="match status" value="1"/>
</dbReference>
<dbReference type="InterPro" id="IPR035919">
    <property type="entry name" value="EAL_sf"/>
</dbReference>
<keyword evidence="7" id="KW-1185">Reference proteome</keyword>
<dbReference type="Pfam" id="PF00990">
    <property type="entry name" value="GGDEF"/>
    <property type="match status" value="1"/>
</dbReference>
<dbReference type="Gene3D" id="3.40.50.2300">
    <property type="match status" value="2"/>
</dbReference>
<keyword evidence="1" id="KW-0597">Phosphoprotein</keyword>
<evidence type="ECO:0000259" key="4">
    <source>
        <dbReference type="PROSITE" id="PS50883"/>
    </source>
</evidence>
<feature type="domain" description="Response regulatory" evidence="3">
    <location>
        <begin position="224"/>
        <end position="341"/>
    </location>
</feature>
<dbReference type="PROSITE" id="PS50883">
    <property type="entry name" value="EAL"/>
    <property type="match status" value="1"/>
</dbReference>
<dbReference type="Pfam" id="PF00563">
    <property type="entry name" value="EAL"/>
    <property type="match status" value="1"/>
</dbReference>
<evidence type="ECO:0000313" key="6">
    <source>
        <dbReference type="EMBL" id="UXI67466.1"/>
    </source>
</evidence>
<dbReference type="Gene3D" id="3.30.70.270">
    <property type="match status" value="1"/>
</dbReference>
<evidence type="ECO:0000313" key="7">
    <source>
        <dbReference type="Proteomes" id="UP001064632"/>
    </source>
</evidence>
<evidence type="ECO:0000259" key="3">
    <source>
        <dbReference type="PROSITE" id="PS50110"/>
    </source>
</evidence>
<dbReference type="SUPFAM" id="SSF55073">
    <property type="entry name" value="Nucleotide cyclase"/>
    <property type="match status" value="1"/>
</dbReference>
<organism evidence="6 7">
    <name type="scientific">Tahibacter amnicola</name>
    <dbReference type="NCBI Taxonomy" id="2976241"/>
    <lineage>
        <taxon>Bacteria</taxon>
        <taxon>Pseudomonadati</taxon>
        <taxon>Pseudomonadota</taxon>
        <taxon>Gammaproteobacteria</taxon>
        <taxon>Lysobacterales</taxon>
        <taxon>Rhodanobacteraceae</taxon>
        <taxon>Tahibacter</taxon>
    </lineage>
</organism>
<sequence length="903" mass="97136">MSSQGHGHADIQTRNQLRDRCLALVRRWQPLASGGWDRNAARQLAEEIDQVADTTERLGFDRLNADALELAAYLCSFIDDALVPTPRDLARLADMVNALGNDLTDLSATETAAVHTLPSASARISTEIPVVRDPAPRAAMEPAPAPKAPDPIVAAPEPAAPPKTAPPPVESVQPAPPAAPPVPQPVAAADVQAVPGAPAARSMPREPAAAPTILRDKLTRLPRAVALLGVDDTLAPGLVSALGERGFDVRQHADPEQLLEFLTGSVPGALILDARRLRVYSRVRAIYDQLAASGEALPSLIVVSPDSDLGHRLLAMRAGAAAYFQTPVDSLRVLSKLDELLAHTAEPAWRVLLVDPDRTHAVEAARALAERGMTARLVPNGQATLAALGEFRPDVVVIDLALPDVRGIDLTQMIRHQPEYAAVPIILAADAADVNLRFDAIAAGGDEFLIKPLKTRHLLSAVTSRVRRAHWLREVIGNPDGRDSRTGLYSRAVLIDKLSAALGDRSAALLTIALDKAQDLREKIGLAGLAALDAHVGNLLRAQLDDLDLPAQYHDFHYLVMLHRRSRSDITGAAERIRYALATQPFSFQGQNFNLSGSIGMALLGGEHASVDEVVTNAEAAQLAAAHLGGNRVLWFEAKEAALLPSDPILAVRAVLSRPLTPEQTVFEFQPIVPLAGKLTGQFQLGFKVKSTQQAGATVAYADLAPVAAECGQLTTLDRWLLERSLTVREEQLKRGRQLRLFVPQSVATLLDPDIPYWLAREFKERHLSGTGLTLELPCSELIDAGARAGERLKFLHQNGVRVCLVDFGRDWAAVHALKNLTVDFVRLSPALVEDLGTAKSVSDTLLTLIRKAHASGCAVIAPEVDSINRAHLLLRLGVDYGVGPAFARASSQPEFDFGRPLW</sequence>
<dbReference type="Gene3D" id="3.20.20.450">
    <property type="entry name" value="EAL domain"/>
    <property type="match status" value="1"/>
</dbReference>
<dbReference type="InterPro" id="IPR001633">
    <property type="entry name" value="EAL_dom"/>
</dbReference>
<dbReference type="SMART" id="SM00052">
    <property type="entry name" value="EAL"/>
    <property type="match status" value="1"/>
</dbReference>
<name>A0ABY6BFT0_9GAMM</name>